<evidence type="ECO:0000256" key="3">
    <source>
        <dbReference type="SAM" id="Phobius"/>
    </source>
</evidence>
<sequence>METLDPRTIMLMTTLMCGAMSIVMFSVYRSFRREVHGLGHWAAGLLLLVCASLLFGTREVLPPALSMIAANAALVAGIGLSMLGTEKFFGLAPSRRAYLLILALAIAGNSWWLLARPDFSARVAVFSLLVFLFYARQVQLVWRHGERHFSSFFFGVLMLMQALVVLVRGMSALLHGGASVNLTVAGTPAGIYLAVANFMALLLTVGFMTVATRRLQQILERRSTHDPLTQVLNRRGFGDAYARETGNLRRRRLPLTLLSIDLDYFKLINDRYGHAVGDQVLAHVAAVIGSALRESDCVARFGGEEFVVLMPDMPAHNALGVAERIRALLHEPSHAGLPPCTVSIGVACQASVVEGLEQLLSRADAALYLAKERGRDRIELDTAAVTADRTRSAAGTGTGR</sequence>
<feature type="transmembrane region" description="Helical" evidence="3">
    <location>
        <begin position="97"/>
        <end position="113"/>
    </location>
</feature>
<evidence type="ECO:0000313" key="5">
    <source>
        <dbReference type="EMBL" id="WFR80445.1"/>
    </source>
</evidence>
<evidence type="ECO:0000259" key="4">
    <source>
        <dbReference type="PROSITE" id="PS50887"/>
    </source>
</evidence>
<organism evidence="5 6">
    <name type="scientific">Janthinobacterium rivuli</name>
    <dbReference type="NCBI Taxonomy" id="2751478"/>
    <lineage>
        <taxon>Bacteria</taxon>
        <taxon>Pseudomonadati</taxon>
        <taxon>Pseudomonadota</taxon>
        <taxon>Betaproteobacteria</taxon>
        <taxon>Burkholderiales</taxon>
        <taxon>Oxalobacteraceae</taxon>
        <taxon>Janthinobacterium</taxon>
    </lineage>
</organism>
<dbReference type="SMART" id="SM00267">
    <property type="entry name" value="GGDEF"/>
    <property type="match status" value="1"/>
</dbReference>
<feature type="transmembrane region" description="Helical" evidence="3">
    <location>
        <begin position="119"/>
        <end position="136"/>
    </location>
</feature>
<dbReference type="RefSeq" id="WP_235211790.1">
    <property type="nucleotide sequence ID" value="NZ_CP121464.1"/>
</dbReference>
<dbReference type="NCBIfam" id="TIGR00254">
    <property type="entry name" value="GGDEF"/>
    <property type="match status" value="1"/>
</dbReference>
<evidence type="ECO:0000256" key="2">
    <source>
        <dbReference type="ARBA" id="ARBA00034247"/>
    </source>
</evidence>
<dbReference type="PANTHER" id="PTHR45138">
    <property type="entry name" value="REGULATORY COMPONENTS OF SENSORY TRANSDUCTION SYSTEM"/>
    <property type="match status" value="1"/>
</dbReference>
<feature type="domain" description="GGDEF" evidence="4">
    <location>
        <begin position="253"/>
        <end position="383"/>
    </location>
</feature>
<dbReference type="Pfam" id="PF00990">
    <property type="entry name" value="GGDEF"/>
    <property type="match status" value="1"/>
</dbReference>
<dbReference type="EC" id="2.7.7.65" evidence="1"/>
<protein>
    <recommendedName>
        <fullName evidence="1">diguanylate cyclase</fullName>
        <ecNumber evidence="1">2.7.7.65</ecNumber>
    </recommendedName>
</protein>
<keyword evidence="5" id="KW-0548">Nucleotidyltransferase</keyword>
<dbReference type="InterPro" id="IPR050469">
    <property type="entry name" value="Diguanylate_Cyclase"/>
</dbReference>
<keyword evidence="5" id="KW-0808">Transferase</keyword>
<name>A0ABY8I6F9_9BURK</name>
<dbReference type="Gene3D" id="3.30.70.270">
    <property type="match status" value="1"/>
</dbReference>
<proteinExistence type="predicted"/>
<feature type="transmembrane region" description="Helical" evidence="3">
    <location>
        <begin position="6"/>
        <end position="28"/>
    </location>
</feature>
<keyword evidence="6" id="KW-1185">Reference proteome</keyword>
<accession>A0ABY8I6F9</accession>
<reference evidence="5 6" key="1">
    <citation type="submission" date="2023-04" db="EMBL/GenBank/DDBJ databases">
        <title>Nanopore sequencing of Janthinobacterium from water.</title>
        <authorList>
            <person name="Ciuchcinski K."/>
            <person name="Rokowska A."/>
            <person name="Dziewit L."/>
        </authorList>
    </citation>
    <scope>NUCLEOTIDE SEQUENCE [LARGE SCALE GENOMIC DNA]</scope>
    <source>
        <strain evidence="5 6">DEMB2</strain>
    </source>
</reference>
<evidence type="ECO:0000313" key="6">
    <source>
        <dbReference type="Proteomes" id="UP001219584"/>
    </source>
</evidence>
<dbReference type="PANTHER" id="PTHR45138:SF9">
    <property type="entry name" value="DIGUANYLATE CYCLASE DGCM-RELATED"/>
    <property type="match status" value="1"/>
</dbReference>
<keyword evidence="3" id="KW-1133">Transmembrane helix</keyword>
<dbReference type="GO" id="GO:0052621">
    <property type="term" value="F:diguanylate cyclase activity"/>
    <property type="evidence" value="ECO:0007669"/>
    <property type="project" value="UniProtKB-EC"/>
</dbReference>
<dbReference type="InterPro" id="IPR029787">
    <property type="entry name" value="Nucleotide_cyclase"/>
</dbReference>
<feature type="transmembrane region" description="Helical" evidence="3">
    <location>
        <begin position="64"/>
        <end position="85"/>
    </location>
</feature>
<keyword evidence="3" id="KW-0472">Membrane</keyword>
<dbReference type="EMBL" id="CP121464">
    <property type="protein sequence ID" value="WFR80445.1"/>
    <property type="molecule type" value="Genomic_DNA"/>
</dbReference>
<gene>
    <name evidence="5" type="ORF">P9875_04495</name>
</gene>
<dbReference type="InterPro" id="IPR043128">
    <property type="entry name" value="Rev_trsase/Diguanyl_cyclase"/>
</dbReference>
<dbReference type="CDD" id="cd01949">
    <property type="entry name" value="GGDEF"/>
    <property type="match status" value="1"/>
</dbReference>
<feature type="transmembrane region" description="Helical" evidence="3">
    <location>
        <begin position="189"/>
        <end position="212"/>
    </location>
</feature>
<feature type="transmembrane region" description="Helical" evidence="3">
    <location>
        <begin position="148"/>
        <end position="169"/>
    </location>
</feature>
<dbReference type="InterPro" id="IPR000160">
    <property type="entry name" value="GGDEF_dom"/>
</dbReference>
<evidence type="ECO:0000256" key="1">
    <source>
        <dbReference type="ARBA" id="ARBA00012528"/>
    </source>
</evidence>
<dbReference type="Proteomes" id="UP001219584">
    <property type="component" value="Chromosome"/>
</dbReference>
<feature type="transmembrane region" description="Helical" evidence="3">
    <location>
        <begin position="40"/>
        <end position="58"/>
    </location>
</feature>
<dbReference type="PROSITE" id="PS50887">
    <property type="entry name" value="GGDEF"/>
    <property type="match status" value="1"/>
</dbReference>
<comment type="catalytic activity">
    <reaction evidence="2">
        <text>2 GTP = 3',3'-c-di-GMP + 2 diphosphate</text>
        <dbReference type="Rhea" id="RHEA:24898"/>
        <dbReference type="ChEBI" id="CHEBI:33019"/>
        <dbReference type="ChEBI" id="CHEBI:37565"/>
        <dbReference type="ChEBI" id="CHEBI:58805"/>
        <dbReference type="EC" id="2.7.7.65"/>
    </reaction>
</comment>
<dbReference type="SUPFAM" id="SSF55073">
    <property type="entry name" value="Nucleotide cyclase"/>
    <property type="match status" value="1"/>
</dbReference>
<keyword evidence="3" id="KW-0812">Transmembrane</keyword>